<accession>A0A565CQ20</accession>
<feature type="compositionally biased region" description="Basic residues" evidence="1">
    <location>
        <begin position="150"/>
        <end position="159"/>
    </location>
</feature>
<dbReference type="EMBL" id="CABITT030000008">
    <property type="protein sequence ID" value="VVB15780.1"/>
    <property type="molecule type" value="Genomic_DNA"/>
</dbReference>
<evidence type="ECO:0000313" key="3">
    <source>
        <dbReference type="Proteomes" id="UP000489600"/>
    </source>
</evidence>
<proteinExistence type="predicted"/>
<evidence type="ECO:0000256" key="1">
    <source>
        <dbReference type="SAM" id="MobiDB-lite"/>
    </source>
</evidence>
<gene>
    <name evidence="2" type="ORF">ANE_LOCUS26224</name>
</gene>
<name>A0A565CQ20_9BRAS</name>
<sequence length="159" mass="17915">MLDIAGMIEPAQLWSRPSITITPAGIQLITVGRREHRRKEGRVEVVEAPAKMPVHQNLFGENASPAKPDSSRPGIQLKSTQNWFRKEPLSTGEEKRLGKRPVGGEVGEPSADAPAMQQAHEKRGVLQIDRIQRKNLWQRRRRVSPEPGGVRRRLQRLGQ</sequence>
<feature type="region of interest" description="Disordered" evidence="1">
    <location>
        <begin position="54"/>
        <end position="159"/>
    </location>
</feature>
<keyword evidence="3" id="KW-1185">Reference proteome</keyword>
<evidence type="ECO:0000313" key="2">
    <source>
        <dbReference type="EMBL" id="VVB15780.1"/>
    </source>
</evidence>
<organism evidence="2 3">
    <name type="scientific">Arabis nemorensis</name>
    <dbReference type="NCBI Taxonomy" id="586526"/>
    <lineage>
        <taxon>Eukaryota</taxon>
        <taxon>Viridiplantae</taxon>
        <taxon>Streptophyta</taxon>
        <taxon>Embryophyta</taxon>
        <taxon>Tracheophyta</taxon>
        <taxon>Spermatophyta</taxon>
        <taxon>Magnoliopsida</taxon>
        <taxon>eudicotyledons</taxon>
        <taxon>Gunneridae</taxon>
        <taxon>Pentapetalae</taxon>
        <taxon>rosids</taxon>
        <taxon>malvids</taxon>
        <taxon>Brassicales</taxon>
        <taxon>Brassicaceae</taxon>
        <taxon>Arabideae</taxon>
        <taxon>Arabis</taxon>
    </lineage>
</organism>
<reference evidence="2" key="1">
    <citation type="submission" date="2019-07" db="EMBL/GenBank/DDBJ databases">
        <authorList>
            <person name="Dittberner H."/>
        </authorList>
    </citation>
    <scope>NUCLEOTIDE SEQUENCE [LARGE SCALE GENOMIC DNA]</scope>
</reference>
<comment type="caution">
    <text evidence="2">The sequence shown here is derived from an EMBL/GenBank/DDBJ whole genome shotgun (WGS) entry which is preliminary data.</text>
</comment>
<dbReference type="AlphaFoldDB" id="A0A565CQ20"/>
<dbReference type="Proteomes" id="UP000489600">
    <property type="component" value="Unassembled WGS sequence"/>
</dbReference>
<feature type="compositionally biased region" description="Basic and acidic residues" evidence="1">
    <location>
        <begin position="84"/>
        <end position="96"/>
    </location>
</feature>
<protein>
    <submittedName>
        <fullName evidence="2">Uncharacterized protein</fullName>
    </submittedName>
</protein>